<dbReference type="Proteomes" id="UP000010467">
    <property type="component" value="Chromosome"/>
</dbReference>
<dbReference type="HOGENOM" id="CLU_158498_0_0_0"/>
<dbReference type="AlphaFoldDB" id="K9ZZ34"/>
<evidence type="ECO:0000256" key="1">
    <source>
        <dbReference type="SAM" id="MobiDB-lite"/>
    </source>
</evidence>
<feature type="region of interest" description="Disordered" evidence="1">
    <location>
        <begin position="77"/>
        <end position="104"/>
    </location>
</feature>
<evidence type="ECO:0000313" key="3">
    <source>
        <dbReference type="Proteomes" id="UP000010467"/>
    </source>
</evidence>
<dbReference type="KEGG" id="dpd:Deipe_0895"/>
<dbReference type="STRING" id="937777.Deipe_0895"/>
<dbReference type="RefSeq" id="WP_015234774.1">
    <property type="nucleotide sequence ID" value="NC_019793.1"/>
</dbReference>
<organism evidence="2 3">
    <name type="scientific">Deinococcus peraridilitoris (strain DSM 19664 / LMG 22246 / CIP 109416 / KR-200)</name>
    <dbReference type="NCBI Taxonomy" id="937777"/>
    <lineage>
        <taxon>Bacteria</taxon>
        <taxon>Thermotogati</taxon>
        <taxon>Deinococcota</taxon>
        <taxon>Deinococci</taxon>
        <taxon>Deinococcales</taxon>
        <taxon>Deinococcaceae</taxon>
        <taxon>Deinococcus</taxon>
    </lineage>
</organism>
<gene>
    <name evidence="2" type="ordered locus">Deipe_0895</name>
</gene>
<dbReference type="OrthoDB" id="69875at2"/>
<evidence type="ECO:0000313" key="2">
    <source>
        <dbReference type="EMBL" id="AFZ66464.1"/>
    </source>
</evidence>
<proteinExistence type="predicted"/>
<dbReference type="PATRIC" id="fig|937777.3.peg.903"/>
<dbReference type="EMBL" id="CP003382">
    <property type="protein sequence ID" value="AFZ66464.1"/>
    <property type="molecule type" value="Genomic_DNA"/>
</dbReference>
<protein>
    <submittedName>
        <fullName evidence="2">Uncharacterized protein</fullName>
    </submittedName>
</protein>
<sequence length="104" mass="11656">MPVRIRIYGKEAIYDQGAWTCDDDSLTAMLQSMVDPRAVHTADHEREHALYAAGRFGGLILLETGWVPAEHPAPEITLEDLTGRKPGSESRSGLFSFFKRRPSR</sequence>
<keyword evidence="3" id="KW-1185">Reference proteome</keyword>
<accession>K9ZZ34</accession>
<reference evidence="3" key="1">
    <citation type="submission" date="2012-03" db="EMBL/GenBank/DDBJ databases">
        <title>Complete sequence of chromosome of Deinococcus peraridilitoris DSM 19664.</title>
        <authorList>
            <person name="Lucas S."/>
            <person name="Copeland A."/>
            <person name="Lapidus A."/>
            <person name="Glavina del Rio T."/>
            <person name="Dalin E."/>
            <person name="Tice H."/>
            <person name="Bruce D."/>
            <person name="Goodwin L."/>
            <person name="Pitluck S."/>
            <person name="Peters L."/>
            <person name="Mikhailova N."/>
            <person name="Lu M."/>
            <person name="Kyrpides N."/>
            <person name="Mavromatis K."/>
            <person name="Ivanova N."/>
            <person name="Brettin T."/>
            <person name="Detter J.C."/>
            <person name="Han C."/>
            <person name="Larimer F."/>
            <person name="Land M."/>
            <person name="Hauser L."/>
            <person name="Markowitz V."/>
            <person name="Cheng J.-F."/>
            <person name="Hugenholtz P."/>
            <person name="Woyke T."/>
            <person name="Wu D."/>
            <person name="Pukall R."/>
            <person name="Steenblock K."/>
            <person name="Brambilla E."/>
            <person name="Klenk H.-P."/>
            <person name="Eisen J.A."/>
        </authorList>
    </citation>
    <scope>NUCLEOTIDE SEQUENCE [LARGE SCALE GENOMIC DNA]</scope>
    <source>
        <strain evidence="3">DSM 19664 / LMG 22246 / CIP 109416 / KR-200</strain>
    </source>
</reference>
<name>K9ZZ34_DEIPD</name>